<keyword evidence="7 10" id="KW-0520">NAD</keyword>
<evidence type="ECO:0000256" key="6">
    <source>
        <dbReference type="ARBA" id="ARBA00018569"/>
    </source>
</evidence>
<keyword evidence="10" id="KW-0119">Carbohydrate metabolism</keyword>
<dbReference type="UniPathway" id="UPA00214"/>
<dbReference type="EC" id="5.1.3.2" evidence="5 10"/>
<dbReference type="Proteomes" id="UP000468591">
    <property type="component" value="Unassembled WGS sequence"/>
</dbReference>
<comment type="subunit">
    <text evidence="10">Homodimer.</text>
</comment>
<evidence type="ECO:0000256" key="1">
    <source>
        <dbReference type="ARBA" id="ARBA00000083"/>
    </source>
</evidence>
<comment type="cofactor">
    <cofactor evidence="2 10">
        <name>NAD(+)</name>
        <dbReference type="ChEBI" id="CHEBI:57540"/>
    </cofactor>
</comment>
<dbReference type="InterPro" id="IPR036291">
    <property type="entry name" value="NAD(P)-bd_dom_sf"/>
</dbReference>
<reference evidence="12 13" key="1">
    <citation type="submission" date="2020-01" db="EMBL/GenBank/DDBJ databases">
        <title>Sulfitobacter sediminilitoris sp. nov., isolated from a tidal flat.</title>
        <authorList>
            <person name="Park S."/>
            <person name="Yoon J.-H."/>
        </authorList>
    </citation>
    <scope>NUCLEOTIDE SEQUENCE [LARGE SCALE GENOMIC DNA]</scope>
    <source>
        <strain evidence="12 13">JBTF-M27</strain>
    </source>
</reference>
<comment type="similarity">
    <text evidence="4 10">Belongs to the NAD(P)-dependent epimerase/dehydratase family.</text>
</comment>
<comment type="pathway">
    <text evidence="3 10">Carbohydrate metabolism; galactose metabolism.</text>
</comment>
<proteinExistence type="inferred from homology"/>
<keyword evidence="8" id="KW-0299">Galactose metabolism</keyword>
<dbReference type="PANTHER" id="PTHR43725:SF47">
    <property type="entry name" value="UDP-GLUCOSE 4-EPIMERASE"/>
    <property type="match status" value="1"/>
</dbReference>
<dbReference type="SUPFAM" id="SSF51735">
    <property type="entry name" value="NAD(P)-binding Rossmann-fold domains"/>
    <property type="match status" value="1"/>
</dbReference>
<organism evidence="12 13">
    <name type="scientific">Sulfitobacter sediminilitoris</name>
    <dbReference type="NCBI Taxonomy" id="2698830"/>
    <lineage>
        <taxon>Bacteria</taxon>
        <taxon>Pseudomonadati</taxon>
        <taxon>Pseudomonadota</taxon>
        <taxon>Alphaproteobacteria</taxon>
        <taxon>Rhodobacterales</taxon>
        <taxon>Roseobacteraceae</taxon>
        <taxon>Sulfitobacter</taxon>
    </lineage>
</organism>
<keyword evidence="9 10" id="KW-0413">Isomerase</keyword>
<gene>
    <name evidence="12" type="primary">galE</name>
    <name evidence="12" type="ORF">GV827_21600</name>
</gene>
<evidence type="ECO:0000256" key="9">
    <source>
        <dbReference type="ARBA" id="ARBA00023235"/>
    </source>
</evidence>
<evidence type="ECO:0000256" key="3">
    <source>
        <dbReference type="ARBA" id="ARBA00004947"/>
    </source>
</evidence>
<dbReference type="NCBIfam" id="TIGR01179">
    <property type="entry name" value="galE"/>
    <property type="match status" value="1"/>
</dbReference>
<dbReference type="EMBL" id="JAABNT010000030">
    <property type="protein sequence ID" value="NEK24968.1"/>
    <property type="molecule type" value="Genomic_DNA"/>
</dbReference>
<dbReference type="InterPro" id="IPR005886">
    <property type="entry name" value="UDP_G4E"/>
</dbReference>
<keyword evidence="13" id="KW-1185">Reference proteome</keyword>
<dbReference type="AlphaFoldDB" id="A0A6P0CI15"/>
<comment type="catalytic activity">
    <reaction evidence="1 10">
        <text>UDP-alpha-D-glucose = UDP-alpha-D-galactose</text>
        <dbReference type="Rhea" id="RHEA:22168"/>
        <dbReference type="ChEBI" id="CHEBI:58885"/>
        <dbReference type="ChEBI" id="CHEBI:66914"/>
        <dbReference type="EC" id="5.1.3.2"/>
    </reaction>
</comment>
<evidence type="ECO:0000256" key="5">
    <source>
        <dbReference type="ARBA" id="ARBA00013189"/>
    </source>
</evidence>
<dbReference type="PANTHER" id="PTHR43725">
    <property type="entry name" value="UDP-GLUCOSE 4-EPIMERASE"/>
    <property type="match status" value="1"/>
</dbReference>
<evidence type="ECO:0000256" key="7">
    <source>
        <dbReference type="ARBA" id="ARBA00023027"/>
    </source>
</evidence>
<dbReference type="GO" id="GO:0006012">
    <property type="term" value="P:galactose metabolic process"/>
    <property type="evidence" value="ECO:0007669"/>
    <property type="project" value="UniProtKB-UniPathway"/>
</dbReference>
<dbReference type="RefSeq" id="WP_164356115.1">
    <property type="nucleotide sequence ID" value="NZ_JAABNT010000030.1"/>
</dbReference>
<dbReference type="InterPro" id="IPR001509">
    <property type="entry name" value="Epimerase_deHydtase"/>
</dbReference>
<sequence>MTRRILATGGAGYIGSHTTIELLKAGHSVLILDNFENSDRDLVARIPLIAGVGEVRLIEGDVRDARLVADVMKQHNIDAVLHFAGKKAVGESVSNPLLYYHDNLMGVLSVLSAMRDTGCRRLVFSSSATVYGAAKILPIPETAPTSITSPYGRTKLMAEEMIDDMATATEGFRAISLRYFNPVGAHSSGLIGENPTGAPNNLFPYIAQAAAGLRDRVQVYGGDYETIDGTGSRDYIHVVDLARGHVAAVEHLMSSLADPVLHRRVNLGTGKGYTVLQVIEAFSIACGIEVPYHIVERRSGDAAASLADASLARALFNWSPDFGLVQMCRDLWRFQQGVPEHRKRGLRKLLSAQKEMLKPMSVDAGVFHALNDRGALN</sequence>
<feature type="domain" description="NAD-dependent epimerase/dehydratase" evidence="11">
    <location>
        <begin position="5"/>
        <end position="253"/>
    </location>
</feature>
<evidence type="ECO:0000256" key="4">
    <source>
        <dbReference type="ARBA" id="ARBA00007637"/>
    </source>
</evidence>
<protein>
    <recommendedName>
        <fullName evidence="6 10">UDP-glucose 4-epimerase</fullName>
        <ecNumber evidence="5 10">5.1.3.2</ecNumber>
    </recommendedName>
</protein>
<dbReference type="CDD" id="cd05247">
    <property type="entry name" value="UDP_G4E_1_SDR_e"/>
    <property type="match status" value="1"/>
</dbReference>
<dbReference type="GO" id="GO:0003978">
    <property type="term" value="F:UDP-glucose 4-epimerase activity"/>
    <property type="evidence" value="ECO:0007669"/>
    <property type="project" value="UniProtKB-UniRule"/>
</dbReference>
<evidence type="ECO:0000256" key="2">
    <source>
        <dbReference type="ARBA" id="ARBA00001911"/>
    </source>
</evidence>
<accession>A0A6P0CI15</accession>
<dbReference type="GO" id="GO:0005829">
    <property type="term" value="C:cytosol"/>
    <property type="evidence" value="ECO:0007669"/>
    <property type="project" value="TreeGrafter"/>
</dbReference>
<evidence type="ECO:0000313" key="12">
    <source>
        <dbReference type="EMBL" id="NEK24968.1"/>
    </source>
</evidence>
<evidence type="ECO:0000313" key="13">
    <source>
        <dbReference type="Proteomes" id="UP000468591"/>
    </source>
</evidence>
<dbReference type="Gene3D" id="3.40.50.720">
    <property type="entry name" value="NAD(P)-binding Rossmann-like Domain"/>
    <property type="match status" value="1"/>
</dbReference>
<comment type="caution">
    <text evidence="12">The sequence shown here is derived from an EMBL/GenBank/DDBJ whole genome shotgun (WGS) entry which is preliminary data.</text>
</comment>
<evidence type="ECO:0000256" key="8">
    <source>
        <dbReference type="ARBA" id="ARBA00023144"/>
    </source>
</evidence>
<evidence type="ECO:0000259" key="11">
    <source>
        <dbReference type="Pfam" id="PF01370"/>
    </source>
</evidence>
<dbReference type="Pfam" id="PF01370">
    <property type="entry name" value="Epimerase"/>
    <property type="match status" value="1"/>
</dbReference>
<name>A0A6P0CI15_9RHOB</name>
<dbReference type="Gene3D" id="3.90.25.10">
    <property type="entry name" value="UDP-galactose 4-epimerase, domain 1"/>
    <property type="match status" value="1"/>
</dbReference>
<evidence type="ECO:0000256" key="10">
    <source>
        <dbReference type="RuleBase" id="RU366046"/>
    </source>
</evidence>